<name>A0A183MUN6_9TREM</name>
<protein>
    <submittedName>
        <fullName evidence="1">Uncharacterized protein</fullName>
    </submittedName>
</protein>
<proteinExistence type="predicted"/>
<dbReference type="EMBL" id="UZAI01018072">
    <property type="protein sequence ID" value="VDP32838.1"/>
    <property type="molecule type" value="Genomic_DNA"/>
</dbReference>
<organism evidence="1 2">
    <name type="scientific">Schistosoma margrebowiei</name>
    <dbReference type="NCBI Taxonomy" id="48269"/>
    <lineage>
        <taxon>Eukaryota</taxon>
        <taxon>Metazoa</taxon>
        <taxon>Spiralia</taxon>
        <taxon>Lophotrochozoa</taxon>
        <taxon>Platyhelminthes</taxon>
        <taxon>Trematoda</taxon>
        <taxon>Digenea</taxon>
        <taxon>Strigeidida</taxon>
        <taxon>Schistosomatoidea</taxon>
        <taxon>Schistosomatidae</taxon>
        <taxon>Schistosoma</taxon>
    </lineage>
</organism>
<reference evidence="1 2" key="1">
    <citation type="submission" date="2018-11" db="EMBL/GenBank/DDBJ databases">
        <authorList>
            <consortium name="Pathogen Informatics"/>
        </authorList>
    </citation>
    <scope>NUCLEOTIDE SEQUENCE [LARGE SCALE GENOMIC DNA]</scope>
    <source>
        <strain evidence="1 2">Zambia</strain>
    </source>
</reference>
<dbReference type="Proteomes" id="UP000277204">
    <property type="component" value="Unassembled WGS sequence"/>
</dbReference>
<gene>
    <name evidence="1" type="ORF">SMRZ_LOCUS19761</name>
</gene>
<keyword evidence="2" id="KW-1185">Reference proteome</keyword>
<accession>A0A183MUN6</accession>
<evidence type="ECO:0000313" key="2">
    <source>
        <dbReference type="Proteomes" id="UP000277204"/>
    </source>
</evidence>
<sequence>MSRQFYCMERKPGELRKPSSRRYRCLSTAVYAEYFGSVGQPLLATTNCGKEQTRSQRRNKSGRSSGNG</sequence>
<evidence type="ECO:0000313" key="1">
    <source>
        <dbReference type="EMBL" id="VDP32838.1"/>
    </source>
</evidence>
<dbReference type="AlphaFoldDB" id="A0A183MUN6"/>